<evidence type="ECO:0000256" key="13">
    <source>
        <dbReference type="SAM" id="Phobius"/>
    </source>
</evidence>
<evidence type="ECO:0000313" key="16">
    <source>
        <dbReference type="Proteomes" id="UP000598467"/>
    </source>
</evidence>
<evidence type="ECO:0000256" key="1">
    <source>
        <dbReference type="ARBA" id="ARBA00004429"/>
    </source>
</evidence>
<evidence type="ECO:0000313" key="15">
    <source>
        <dbReference type="EMBL" id="MBD1548969.1"/>
    </source>
</evidence>
<dbReference type="EMBL" id="JABFCZ010000028">
    <property type="protein sequence ID" value="MBD1548969.1"/>
    <property type="molecule type" value="Genomic_DNA"/>
</dbReference>
<evidence type="ECO:0000256" key="6">
    <source>
        <dbReference type="ARBA" id="ARBA00022519"/>
    </source>
</evidence>
<keyword evidence="8" id="KW-0808">Transferase</keyword>
<dbReference type="Pfam" id="PF13632">
    <property type="entry name" value="Glyco_trans_2_3"/>
    <property type="match status" value="1"/>
</dbReference>
<sequence length="615" mass="67627">MRAGFEMSLFRPSQPAMTARRITFLTLFAASFAALAVLMAATLSPNGYGVLDYLVLGCFLVTLPWTIIGFWNAVIGLAVMRLARDPARTVCPIDEGDATAQLSTRTAILSCVRNEDVSRLETNLNAMLANLVRSGESGAFTLFVLSDSFVEEILQAEQAMAARLARRWSNKIAIVYRRREDNPGYKAGNIEDFCDRWGNDYDFALVLDADSYMSADAMLGLVRRMEANPKLGILQSLVVGLPTDSAFARIFQFGMRLGMRSYTIGSAWWQGDCGPYWGHNAVLRVKPFMEHCRLPKLPGKGPLSGWILSHDQVEAVMMRRAGYEVRVLPQEGGSYEENPPHLLEFIRRDLRWCQGNLQYRRLLRMPGLKPVSRIQLVLAILMFIGSPAWIGFMVSAALLGMTDVGHMPFRADTGTALFLVIMTMVFAPKLATIADILLRPDLRRAFGGFFRVIVSSGGEILYSAMLAPIMAVAHTLFIGGLVFGKTIGWGAQGRDLERLPLGLTAAKLWPQTLFGLAAMTWISQQPLDLVWPVLPIAIGPLIAIPAAVLSSTHLLGLAGIKSTLWRIPEESDPPAELWALGLAALAERGFDGEIETRDQAPVHSEPVPVPIPLEA</sequence>
<dbReference type="NCBIfam" id="NF003962">
    <property type="entry name" value="PRK05454.2-5"/>
    <property type="match status" value="1"/>
</dbReference>
<feature type="domain" description="Glycosyltransferase 2-like" evidence="14">
    <location>
        <begin position="205"/>
        <end position="427"/>
    </location>
</feature>
<evidence type="ECO:0000256" key="2">
    <source>
        <dbReference type="ARBA" id="ARBA00005001"/>
    </source>
</evidence>
<keyword evidence="9 13" id="KW-0812">Transmembrane</keyword>
<dbReference type="InterPro" id="IPR050321">
    <property type="entry name" value="Glycosyltr_2/OpgH_subfam"/>
</dbReference>
<feature type="transmembrane region" description="Helical" evidence="13">
    <location>
        <begin position="374"/>
        <end position="396"/>
    </location>
</feature>
<evidence type="ECO:0000256" key="12">
    <source>
        <dbReference type="SAM" id="MobiDB-lite"/>
    </source>
</evidence>
<dbReference type="InterPro" id="IPR029044">
    <property type="entry name" value="Nucleotide-diphossugar_trans"/>
</dbReference>
<name>A0A926P0M7_9HYPH</name>
<evidence type="ECO:0000256" key="5">
    <source>
        <dbReference type="ARBA" id="ARBA00022475"/>
    </source>
</evidence>
<dbReference type="SUPFAM" id="SSF53448">
    <property type="entry name" value="Nucleotide-diphospho-sugar transferases"/>
    <property type="match status" value="1"/>
</dbReference>
<keyword evidence="11 13" id="KW-0472">Membrane</keyword>
<proteinExistence type="inferred from homology"/>
<dbReference type="PANTHER" id="PTHR43867">
    <property type="entry name" value="CELLULOSE SYNTHASE CATALYTIC SUBUNIT A [UDP-FORMING]"/>
    <property type="match status" value="1"/>
</dbReference>
<evidence type="ECO:0000256" key="8">
    <source>
        <dbReference type="ARBA" id="ARBA00022679"/>
    </source>
</evidence>
<dbReference type="GO" id="GO:0005886">
    <property type="term" value="C:plasma membrane"/>
    <property type="evidence" value="ECO:0007669"/>
    <property type="project" value="UniProtKB-SubCell"/>
</dbReference>
<keyword evidence="5" id="KW-1003">Cell membrane</keyword>
<feature type="transmembrane region" description="Helical" evidence="13">
    <location>
        <begin position="416"/>
        <end position="438"/>
    </location>
</feature>
<dbReference type="GO" id="GO:0016758">
    <property type="term" value="F:hexosyltransferase activity"/>
    <property type="evidence" value="ECO:0007669"/>
    <property type="project" value="TreeGrafter"/>
</dbReference>
<evidence type="ECO:0000256" key="11">
    <source>
        <dbReference type="ARBA" id="ARBA00023136"/>
    </source>
</evidence>
<keyword evidence="7" id="KW-0328">Glycosyltransferase</keyword>
<organism evidence="15 16">
    <name type="scientific">Roseibium aggregatum</name>
    <dbReference type="NCBI Taxonomy" id="187304"/>
    <lineage>
        <taxon>Bacteria</taxon>
        <taxon>Pseudomonadati</taxon>
        <taxon>Pseudomonadota</taxon>
        <taxon>Alphaproteobacteria</taxon>
        <taxon>Hyphomicrobiales</taxon>
        <taxon>Stappiaceae</taxon>
        <taxon>Roseibium</taxon>
    </lineage>
</organism>
<keyword evidence="6" id="KW-0997">Cell inner membrane</keyword>
<accession>A0A926P0M7</accession>
<feature type="transmembrane region" description="Helical" evidence="13">
    <location>
        <begin position="459"/>
        <end position="483"/>
    </location>
</feature>
<gene>
    <name evidence="15" type="primary">mdoH</name>
    <name evidence="15" type="ORF">HK439_22140</name>
</gene>
<dbReference type="Gene3D" id="3.90.550.10">
    <property type="entry name" value="Spore Coat Polysaccharide Biosynthesis Protein SpsA, Chain A"/>
    <property type="match status" value="1"/>
</dbReference>
<dbReference type="NCBIfam" id="NF003958">
    <property type="entry name" value="PRK05454.2-1"/>
    <property type="match status" value="1"/>
</dbReference>
<evidence type="ECO:0000256" key="3">
    <source>
        <dbReference type="ARBA" id="ARBA00009337"/>
    </source>
</evidence>
<dbReference type="AlphaFoldDB" id="A0A926P0M7"/>
<reference evidence="15" key="1">
    <citation type="submission" date="2020-05" db="EMBL/GenBank/DDBJ databases">
        <title>Identification of trans-AT polyketide cluster in two marine bacteria, producers of a novel glutaramide-containing polyketide sesbanimide D and analogs.</title>
        <authorList>
            <person name="Kacar D."/>
            <person name="Rodriguez P."/>
            <person name="Canedo L."/>
            <person name="Gonzalez E."/>
            <person name="Galan B."/>
            <person name="De La Calle F."/>
            <person name="Garcia J.L."/>
        </authorList>
    </citation>
    <scope>NUCLEOTIDE SEQUENCE</scope>
    <source>
        <strain evidence="15">PHM038</strain>
    </source>
</reference>
<evidence type="ECO:0000259" key="14">
    <source>
        <dbReference type="Pfam" id="PF13632"/>
    </source>
</evidence>
<evidence type="ECO:0000256" key="9">
    <source>
        <dbReference type="ARBA" id="ARBA00022692"/>
    </source>
</evidence>
<protein>
    <recommendedName>
        <fullName evidence="4">Glucans biosynthesis glucosyltransferase H</fullName>
    </recommendedName>
</protein>
<evidence type="ECO:0000256" key="10">
    <source>
        <dbReference type="ARBA" id="ARBA00022989"/>
    </source>
</evidence>
<evidence type="ECO:0000256" key="7">
    <source>
        <dbReference type="ARBA" id="ARBA00022676"/>
    </source>
</evidence>
<comment type="subcellular location">
    <subcellularLocation>
        <location evidence="1">Cell inner membrane</location>
        <topology evidence="1">Multi-pass membrane protein</topology>
    </subcellularLocation>
</comment>
<feature type="region of interest" description="Disordered" evidence="12">
    <location>
        <begin position="596"/>
        <end position="615"/>
    </location>
</feature>
<dbReference type="PANTHER" id="PTHR43867:SF5">
    <property type="entry name" value="GLUCANS BIOSYNTHESIS GLUCOSYLTRANSFERASE H"/>
    <property type="match status" value="1"/>
</dbReference>
<keyword evidence="10 13" id="KW-1133">Transmembrane helix</keyword>
<dbReference type="Proteomes" id="UP000598467">
    <property type="component" value="Unassembled WGS sequence"/>
</dbReference>
<comment type="pathway">
    <text evidence="2">Glycan metabolism; osmoregulated periplasmic glucan (OPG) biosynthesis.</text>
</comment>
<feature type="transmembrane region" description="Helical" evidence="13">
    <location>
        <begin position="529"/>
        <end position="557"/>
    </location>
</feature>
<feature type="transmembrane region" description="Helical" evidence="13">
    <location>
        <begin position="50"/>
        <end position="79"/>
    </location>
</feature>
<dbReference type="InterPro" id="IPR001173">
    <property type="entry name" value="Glyco_trans_2-like"/>
</dbReference>
<evidence type="ECO:0000256" key="4">
    <source>
        <dbReference type="ARBA" id="ARBA00020585"/>
    </source>
</evidence>
<comment type="caution">
    <text evidence="15">The sequence shown here is derived from an EMBL/GenBank/DDBJ whole genome shotgun (WGS) entry which is preliminary data.</text>
</comment>
<comment type="similarity">
    <text evidence="3">Belongs to the glycosyltransferase 2 family. OpgH subfamily.</text>
</comment>